<evidence type="ECO:0000313" key="1">
    <source>
        <dbReference type="EMBL" id="JAH58975.1"/>
    </source>
</evidence>
<proteinExistence type="predicted"/>
<reference evidence="1" key="1">
    <citation type="submission" date="2014-11" db="EMBL/GenBank/DDBJ databases">
        <authorList>
            <person name="Amaro Gonzalez C."/>
        </authorList>
    </citation>
    <scope>NUCLEOTIDE SEQUENCE</scope>
</reference>
<accession>A0A0E9U1B8</accession>
<dbReference type="EMBL" id="GBXM01049602">
    <property type="protein sequence ID" value="JAH58975.1"/>
    <property type="molecule type" value="Transcribed_RNA"/>
</dbReference>
<reference evidence="1" key="2">
    <citation type="journal article" date="2015" name="Fish Shellfish Immunol.">
        <title>Early steps in the European eel (Anguilla anguilla)-Vibrio vulnificus interaction in the gills: Role of the RtxA13 toxin.</title>
        <authorList>
            <person name="Callol A."/>
            <person name="Pajuelo D."/>
            <person name="Ebbesson L."/>
            <person name="Teles M."/>
            <person name="MacKenzie S."/>
            <person name="Amaro C."/>
        </authorList>
    </citation>
    <scope>NUCLEOTIDE SEQUENCE</scope>
</reference>
<sequence>MSPSDSTQGHGVS</sequence>
<protein>
    <submittedName>
        <fullName evidence="1">Uncharacterized protein</fullName>
    </submittedName>
</protein>
<organism evidence="1">
    <name type="scientific">Anguilla anguilla</name>
    <name type="common">European freshwater eel</name>
    <name type="synonym">Muraena anguilla</name>
    <dbReference type="NCBI Taxonomy" id="7936"/>
    <lineage>
        <taxon>Eukaryota</taxon>
        <taxon>Metazoa</taxon>
        <taxon>Chordata</taxon>
        <taxon>Craniata</taxon>
        <taxon>Vertebrata</taxon>
        <taxon>Euteleostomi</taxon>
        <taxon>Actinopterygii</taxon>
        <taxon>Neopterygii</taxon>
        <taxon>Teleostei</taxon>
        <taxon>Anguilliformes</taxon>
        <taxon>Anguillidae</taxon>
        <taxon>Anguilla</taxon>
    </lineage>
</organism>
<name>A0A0E9U1B8_ANGAN</name>